<comment type="function">
    <text evidence="9">Splits internally a 1,3-beta-glucan molecule and transfers the newly generated reducing end (the donor) to the non-reducing end of another 1,3-beta-glucan molecule (the acceptor) forming a 1,3-beta linkage, resulting in the elongation of 1,3-beta-glucan chains in the cell wall.</text>
</comment>
<evidence type="ECO:0000256" key="10">
    <source>
        <dbReference type="SAM" id="MobiDB-lite"/>
    </source>
</evidence>
<evidence type="ECO:0000256" key="8">
    <source>
        <dbReference type="ARBA" id="ARBA00023288"/>
    </source>
</evidence>
<dbReference type="Gene3D" id="3.20.20.80">
    <property type="entry name" value="Glycosidases"/>
    <property type="match status" value="1"/>
</dbReference>
<feature type="region of interest" description="Disordered" evidence="10">
    <location>
        <begin position="476"/>
        <end position="502"/>
    </location>
</feature>
<dbReference type="GO" id="GO:0042124">
    <property type="term" value="F:1,3-beta-glucanosyltransferase activity"/>
    <property type="evidence" value="ECO:0007669"/>
    <property type="project" value="TreeGrafter"/>
</dbReference>
<accession>A0A8H7WHA8</accession>
<evidence type="ECO:0000313" key="14">
    <source>
        <dbReference type="Proteomes" id="UP000664132"/>
    </source>
</evidence>
<dbReference type="InterPro" id="IPR017853">
    <property type="entry name" value="GH"/>
</dbReference>
<dbReference type="AlphaFoldDB" id="A0A8H7WHA8"/>
<proteinExistence type="inferred from homology"/>
<feature type="region of interest" description="Disordered" evidence="10">
    <location>
        <begin position="656"/>
        <end position="680"/>
    </location>
</feature>
<keyword evidence="8 9" id="KW-0449">Lipoprotein</keyword>
<dbReference type="PANTHER" id="PTHR31468:SF2">
    <property type="entry name" value="1,3-BETA-GLUCANOSYLTRANSFERASE GAS1"/>
    <property type="match status" value="1"/>
</dbReference>
<reference evidence="13" key="1">
    <citation type="submission" date="2021-02" db="EMBL/GenBank/DDBJ databases">
        <title>Genome sequence Cadophora malorum strain M34.</title>
        <authorList>
            <person name="Stefanovic E."/>
            <person name="Vu D."/>
            <person name="Scully C."/>
            <person name="Dijksterhuis J."/>
            <person name="Roader J."/>
            <person name="Houbraken J."/>
        </authorList>
    </citation>
    <scope>NUCLEOTIDE SEQUENCE</scope>
    <source>
        <strain evidence="13">M34</strain>
    </source>
</reference>
<keyword evidence="6" id="KW-1015">Disulfide bond</keyword>
<feature type="compositionally biased region" description="Polar residues" evidence="10">
    <location>
        <begin position="578"/>
        <end position="587"/>
    </location>
</feature>
<keyword evidence="3 9" id="KW-0336">GPI-anchor</keyword>
<gene>
    <name evidence="13" type="ORF">IFR04_001985</name>
</gene>
<dbReference type="SMART" id="SM00768">
    <property type="entry name" value="X8"/>
    <property type="match status" value="1"/>
</dbReference>
<dbReference type="Proteomes" id="UP000664132">
    <property type="component" value="Unassembled WGS sequence"/>
</dbReference>
<evidence type="ECO:0000256" key="1">
    <source>
        <dbReference type="ARBA" id="ARBA00004609"/>
    </source>
</evidence>
<dbReference type="SUPFAM" id="SSF51445">
    <property type="entry name" value="(Trans)glycosidases"/>
    <property type="match status" value="1"/>
</dbReference>
<comment type="similarity">
    <text evidence="2 9">Belongs to the glycosyl hydrolase 72 family.</text>
</comment>
<dbReference type="GO" id="GO:0005886">
    <property type="term" value="C:plasma membrane"/>
    <property type="evidence" value="ECO:0007669"/>
    <property type="project" value="UniProtKB-SubCell"/>
</dbReference>
<keyword evidence="11" id="KW-1133">Transmembrane helix</keyword>
<keyword evidence="14" id="KW-1185">Reference proteome</keyword>
<feature type="compositionally biased region" description="Polar residues" evidence="10">
    <location>
        <begin position="493"/>
        <end position="502"/>
    </location>
</feature>
<dbReference type="InterPro" id="IPR004886">
    <property type="entry name" value="Glucanosyltransferase"/>
</dbReference>
<dbReference type="EMBL" id="JAFJYH010000016">
    <property type="protein sequence ID" value="KAG4424825.1"/>
    <property type="molecule type" value="Genomic_DNA"/>
</dbReference>
<evidence type="ECO:0000256" key="7">
    <source>
        <dbReference type="ARBA" id="ARBA00023180"/>
    </source>
</evidence>
<comment type="caution">
    <text evidence="13">The sequence shown here is derived from an EMBL/GenBank/DDBJ whole genome shotgun (WGS) entry which is preliminary data.</text>
</comment>
<dbReference type="GO" id="GO:0031505">
    <property type="term" value="P:fungal-type cell wall organization"/>
    <property type="evidence" value="ECO:0007669"/>
    <property type="project" value="TreeGrafter"/>
</dbReference>
<keyword evidence="4" id="KW-0732">Signal</keyword>
<evidence type="ECO:0000256" key="4">
    <source>
        <dbReference type="ARBA" id="ARBA00022729"/>
    </source>
</evidence>
<feature type="region of interest" description="Disordered" evidence="10">
    <location>
        <begin position="578"/>
        <end position="611"/>
    </location>
</feature>
<dbReference type="EC" id="2.4.1.-" evidence="9"/>
<evidence type="ECO:0000256" key="2">
    <source>
        <dbReference type="ARBA" id="ARBA00007528"/>
    </source>
</evidence>
<dbReference type="Pfam" id="PF03198">
    <property type="entry name" value="Glyco_hydro_72"/>
    <property type="match status" value="1"/>
</dbReference>
<evidence type="ECO:0000313" key="13">
    <source>
        <dbReference type="EMBL" id="KAG4424825.1"/>
    </source>
</evidence>
<dbReference type="Gene3D" id="1.20.58.1040">
    <property type="match status" value="1"/>
</dbReference>
<evidence type="ECO:0000256" key="9">
    <source>
        <dbReference type="RuleBase" id="RU361209"/>
    </source>
</evidence>
<evidence type="ECO:0000256" key="6">
    <source>
        <dbReference type="ARBA" id="ARBA00023157"/>
    </source>
</evidence>
<keyword evidence="9" id="KW-0808">Transferase</keyword>
<organism evidence="13 14">
    <name type="scientific">Cadophora malorum</name>
    <dbReference type="NCBI Taxonomy" id="108018"/>
    <lineage>
        <taxon>Eukaryota</taxon>
        <taxon>Fungi</taxon>
        <taxon>Dikarya</taxon>
        <taxon>Ascomycota</taxon>
        <taxon>Pezizomycotina</taxon>
        <taxon>Leotiomycetes</taxon>
        <taxon>Helotiales</taxon>
        <taxon>Ploettnerulaceae</taxon>
        <taxon>Cadophora</taxon>
    </lineage>
</organism>
<evidence type="ECO:0000259" key="12">
    <source>
        <dbReference type="SMART" id="SM00768"/>
    </source>
</evidence>
<sequence length="680" mass="73285">MRRATDDLSPIIVKGNQFILQTTGERFLARAVIYYNFADENYDGLLIEEVCRVDIFGLVDLGVNVIVVSIVDMSKDRANCIKRFQAAGIYLLVVFSWEARVYQADLAWDSDVYQYHTALVDSLSPHSNILGFVFTIDVPITNSTSESLAFTKARIRDVKAYIKSTNYRQTPIGIVEFGDDIRSSTTQFLTCGTTLASNGGLVDFWLLTDRFDCPDFKLDPPETTLKNRSGTFQDYGIPLLSIGGTCGTAISGTRNFSWVASLFSPPISSVWSGGIFDDWYMNADGTGLVNMTVGGDGQPMLNKSAAFTILSSQIDAVTSSPTQVSMYSPTISKASRCPTIDAGFRASTNLPPRPNLQLCSCMMSSLYCVVPEAIPVVTVPDLIENACSNNSTNCIGVATNGTTGVYGAYSGCKLYQQYSWTLNRLAINQADMREPLNCSFSSWGRTQTRSISATCAPMLLQAGVLGDGTVSLQTTFPTSSSRSSIFTSVSDSGNQRSGGSTSELSDGVIAGIVVGLASLTCLIIGSILLWYRKKYPNNSFWSSPSVEGLEVGDAPPGLGHNAELGGEGAKSEMWTKGNTSELPSSTPLHELSDGTVIPKASSPRPQERGEYAAVPRIDPEVEELDGTTRVEEDVVLGKGIKRKPLASEISSSWAGAAWFDPNDPRQVLPGRAVSPDAHGK</sequence>
<dbReference type="Pfam" id="PF07983">
    <property type="entry name" value="X8"/>
    <property type="match status" value="1"/>
</dbReference>
<evidence type="ECO:0000256" key="3">
    <source>
        <dbReference type="ARBA" id="ARBA00022622"/>
    </source>
</evidence>
<feature type="domain" description="X8" evidence="12">
    <location>
        <begin position="366"/>
        <end position="457"/>
    </location>
</feature>
<evidence type="ECO:0000256" key="5">
    <source>
        <dbReference type="ARBA" id="ARBA00023136"/>
    </source>
</evidence>
<keyword evidence="11" id="KW-0812">Transmembrane</keyword>
<name>A0A8H7WHA8_9HELO</name>
<feature type="compositionally biased region" description="Low complexity" evidence="10">
    <location>
        <begin position="476"/>
        <end position="492"/>
    </location>
</feature>
<dbReference type="GO" id="GO:0071970">
    <property type="term" value="P:fungal-type cell wall (1-&gt;3)-beta-D-glucan biosynthetic process"/>
    <property type="evidence" value="ECO:0007669"/>
    <property type="project" value="TreeGrafter"/>
</dbReference>
<dbReference type="OrthoDB" id="3556102at2759"/>
<comment type="subcellular location">
    <subcellularLocation>
        <location evidence="1 9">Cell membrane</location>
        <topology evidence="1 9">Lipid-anchor</topology>
        <topology evidence="1 9">GPI-anchor</topology>
    </subcellularLocation>
</comment>
<dbReference type="InterPro" id="IPR012946">
    <property type="entry name" value="X8"/>
</dbReference>
<dbReference type="PANTHER" id="PTHR31468">
    <property type="entry name" value="1,3-BETA-GLUCANOSYLTRANSFERASE GAS1"/>
    <property type="match status" value="1"/>
</dbReference>
<protein>
    <recommendedName>
        <fullName evidence="9">1,3-beta-glucanosyltransferase</fullName>
        <ecNumber evidence="9">2.4.1.-</ecNumber>
    </recommendedName>
</protein>
<evidence type="ECO:0000256" key="11">
    <source>
        <dbReference type="SAM" id="Phobius"/>
    </source>
</evidence>
<keyword evidence="5 9" id="KW-0472">Membrane</keyword>
<dbReference type="GO" id="GO:0098552">
    <property type="term" value="C:side of membrane"/>
    <property type="evidence" value="ECO:0007669"/>
    <property type="project" value="UniProtKB-KW"/>
</dbReference>
<keyword evidence="7" id="KW-0325">Glycoprotein</keyword>
<feature type="transmembrane region" description="Helical" evidence="11">
    <location>
        <begin position="508"/>
        <end position="531"/>
    </location>
</feature>